<dbReference type="AlphaFoldDB" id="A0A9P6LF08"/>
<accession>A0A9P6LF08</accession>
<dbReference type="GeneID" id="62167208"/>
<comment type="caution">
    <text evidence="1">The sequence shown here is derived from an EMBL/GenBank/DDBJ whole genome shotgun (WGS) entry which is preliminary data.</text>
</comment>
<evidence type="ECO:0000313" key="2">
    <source>
        <dbReference type="Proteomes" id="UP000781932"/>
    </source>
</evidence>
<reference evidence="1" key="1">
    <citation type="submission" date="2020-03" db="EMBL/GenBank/DDBJ databases">
        <authorList>
            <person name="He L."/>
        </authorList>
    </citation>
    <scope>NUCLEOTIDE SEQUENCE</scope>
    <source>
        <strain evidence="1">CkLH20</strain>
    </source>
</reference>
<keyword evidence="2" id="KW-1185">Reference proteome</keyword>
<dbReference type="Pfam" id="PF12311">
    <property type="entry name" value="DUF3632"/>
    <property type="match status" value="1"/>
</dbReference>
<dbReference type="InterPro" id="IPR053204">
    <property type="entry name" value="Oxopyrrolidines_Biosynth-assoc"/>
</dbReference>
<dbReference type="PANTHER" id="PTHR38797">
    <property type="entry name" value="NUCLEAR PORE COMPLEX PROTEIN NUP85-RELATED"/>
    <property type="match status" value="1"/>
</dbReference>
<proteinExistence type="predicted"/>
<protein>
    <submittedName>
        <fullName evidence="1">Uncharacterized protein</fullName>
    </submittedName>
</protein>
<organism evidence="1 2">
    <name type="scientific">Colletotrichum karsti</name>
    <dbReference type="NCBI Taxonomy" id="1095194"/>
    <lineage>
        <taxon>Eukaryota</taxon>
        <taxon>Fungi</taxon>
        <taxon>Dikarya</taxon>
        <taxon>Ascomycota</taxon>
        <taxon>Pezizomycotina</taxon>
        <taxon>Sordariomycetes</taxon>
        <taxon>Hypocreomycetidae</taxon>
        <taxon>Glomerellales</taxon>
        <taxon>Glomerellaceae</taxon>
        <taxon>Colletotrichum</taxon>
        <taxon>Colletotrichum boninense species complex</taxon>
    </lineage>
</organism>
<reference evidence="1" key="2">
    <citation type="submission" date="2020-11" db="EMBL/GenBank/DDBJ databases">
        <title>Whole genome sequencing of Colletotrichum sp.</title>
        <authorList>
            <person name="Li H."/>
        </authorList>
    </citation>
    <scope>NUCLEOTIDE SEQUENCE</scope>
    <source>
        <strain evidence="1">CkLH20</strain>
    </source>
</reference>
<dbReference type="PANTHER" id="PTHR38797:SF4">
    <property type="entry name" value="NUCLEAR PORE COMPLEX PROTEIN NUP85"/>
    <property type="match status" value="1"/>
</dbReference>
<dbReference type="InterPro" id="IPR022085">
    <property type="entry name" value="OpdG"/>
</dbReference>
<dbReference type="Proteomes" id="UP000781932">
    <property type="component" value="Unassembled WGS sequence"/>
</dbReference>
<dbReference type="EMBL" id="JAATWM020000048">
    <property type="protein sequence ID" value="KAF9871003.1"/>
    <property type="molecule type" value="Genomic_DNA"/>
</dbReference>
<dbReference type="OrthoDB" id="3350591at2759"/>
<gene>
    <name evidence="1" type="ORF">CkaCkLH20_11420</name>
</gene>
<evidence type="ECO:0000313" key="1">
    <source>
        <dbReference type="EMBL" id="KAF9871003.1"/>
    </source>
</evidence>
<dbReference type="RefSeq" id="XP_038740464.1">
    <property type="nucleotide sequence ID" value="XM_038894134.1"/>
</dbReference>
<name>A0A9P6LF08_9PEZI</name>
<sequence length="299" mass="33747">MSSIQLRLEDDASPAFAEKVVGILNPAIATDSHESHAEAAAALNSLFIEDYTAQKTAGSFLWWFWDLIHDLARQIPYNRPEQDRLAAIINNLTKLLSKTVDLGENWGASSVQVWAKLPMFGNTFREKLDDDDTRVSDESSKKERRINLQAFAARVASFGHFPFEVYAIWALVDALEGTMTPIRGAPDEVNSDPTAVEDISYKVKCAAVWTIHAGHLLYGRDEEIPGATAGPLWKLDKKEAMKLRRKFRGTDGLCSERWKLWKERFGVVRNDDRLDDETRGIAGEAYRVMEKTEDQSNNK</sequence>